<proteinExistence type="predicted"/>
<organism evidence="2 3">
    <name type="scientific">Streptomyces gardneri</name>
    <dbReference type="NCBI Taxonomy" id="66892"/>
    <lineage>
        <taxon>Bacteria</taxon>
        <taxon>Bacillati</taxon>
        <taxon>Actinomycetota</taxon>
        <taxon>Actinomycetes</taxon>
        <taxon>Kitasatosporales</taxon>
        <taxon>Streptomycetaceae</taxon>
        <taxon>Streptomyces</taxon>
    </lineage>
</organism>
<dbReference type="Proteomes" id="UP000315226">
    <property type="component" value="Unassembled WGS sequence"/>
</dbReference>
<dbReference type="RefSeq" id="WP_141293229.1">
    <property type="nucleotide sequence ID" value="NZ_BJMN01000005.1"/>
</dbReference>
<dbReference type="EMBL" id="BJMN01000005">
    <property type="protein sequence ID" value="GEB55139.1"/>
    <property type="molecule type" value="Genomic_DNA"/>
</dbReference>
<dbReference type="OrthoDB" id="3252095at2"/>
<keyword evidence="3" id="KW-1185">Reference proteome</keyword>
<evidence type="ECO:0000313" key="3">
    <source>
        <dbReference type="Proteomes" id="UP000315226"/>
    </source>
</evidence>
<dbReference type="Pfam" id="PF13349">
    <property type="entry name" value="DUF4097"/>
    <property type="match status" value="1"/>
</dbReference>
<evidence type="ECO:0000313" key="2">
    <source>
        <dbReference type="EMBL" id="GEB55139.1"/>
    </source>
</evidence>
<protein>
    <recommendedName>
        <fullName evidence="1">DUF4097 domain-containing protein</fullName>
    </recommendedName>
</protein>
<sequence length="278" mass="29058">MPSFETPEPITAILDFEVGNVRLATSPRADTVVEVLPSNGAEDVDVRVAQQTKVTYANGTLTVKGPRKRSPFGKHGSIDITVELPAGSRLNGTASIGDFISEGPLGECRVKASLGDIRLDEAGATHLRTGHGDIRVNRATGQAEIHGQGRIEIGEIVGTAVVKNGNGEIMIDEITGDLKATSSNGRITVGLAHASVDARSANGAIRIDEVVRGVIQLQAAAHDVEIGVRESTAAWLDVNTRVGTVRNSLGAAEGPDTSAETVEIHARTGVGDIVIRRA</sequence>
<evidence type="ECO:0000259" key="1">
    <source>
        <dbReference type="Pfam" id="PF13349"/>
    </source>
</evidence>
<reference evidence="2 3" key="1">
    <citation type="submission" date="2019-06" db="EMBL/GenBank/DDBJ databases">
        <title>Whole genome shotgun sequence of Streptomyces gardneri NBRC 12865.</title>
        <authorList>
            <person name="Hosoyama A."/>
            <person name="Uohara A."/>
            <person name="Ohji S."/>
            <person name="Ichikawa N."/>
        </authorList>
    </citation>
    <scope>NUCLEOTIDE SEQUENCE [LARGE SCALE GENOMIC DNA]</scope>
    <source>
        <strain evidence="2 3">NBRC 12865</strain>
    </source>
</reference>
<name>A0A4Y3RCR2_9ACTN</name>
<comment type="caution">
    <text evidence="2">The sequence shown here is derived from an EMBL/GenBank/DDBJ whole genome shotgun (WGS) entry which is preliminary data.</text>
</comment>
<accession>A0A4Y3RCR2</accession>
<dbReference type="AlphaFoldDB" id="A0A4Y3RCR2"/>
<dbReference type="InterPro" id="IPR025164">
    <property type="entry name" value="Toastrack_DUF4097"/>
</dbReference>
<feature type="domain" description="DUF4097" evidence="1">
    <location>
        <begin position="51"/>
        <end position="230"/>
    </location>
</feature>
<gene>
    <name evidence="2" type="ORF">SGA01_07440</name>
</gene>